<dbReference type="AlphaFoldDB" id="A0A9W8YA63"/>
<sequence>MPSRNGDNAAALREQGKAQVEHVSKTAKSDESRAAARKDARGADKKDAADCTQHWEDAEHMEKNQAEYKKFLEDNRRTAKEQKNASGDENGDTDEGGKKRGRGANAASTDTSNKKQKQTNNGNGTQEKDDEPTATGGDKTRLPAAGQKVQWKADAGVVDGEVVEVVLGKKTVEGKKVEASKEDPKVVVKSNGDGEVSVLGSDEVYFD</sequence>
<gene>
    <name evidence="3" type="ORF">N0V83_003820</name>
</gene>
<dbReference type="Proteomes" id="UP001140560">
    <property type="component" value="Unassembled WGS sequence"/>
</dbReference>
<accession>A0A9W8YA63</accession>
<dbReference type="InterPro" id="IPR021331">
    <property type="entry name" value="Hva1_TUDOR"/>
</dbReference>
<organism evidence="3 4">
    <name type="scientific">Neocucurbitaria cava</name>
    <dbReference type="NCBI Taxonomy" id="798079"/>
    <lineage>
        <taxon>Eukaryota</taxon>
        <taxon>Fungi</taxon>
        <taxon>Dikarya</taxon>
        <taxon>Ascomycota</taxon>
        <taxon>Pezizomycotina</taxon>
        <taxon>Dothideomycetes</taxon>
        <taxon>Pleosporomycetidae</taxon>
        <taxon>Pleosporales</taxon>
        <taxon>Pleosporineae</taxon>
        <taxon>Cucurbitariaceae</taxon>
        <taxon>Neocucurbitaria</taxon>
    </lineage>
</organism>
<evidence type="ECO:0000256" key="1">
    <source>
        <dbReference type="SAM" id="MobiDB-lite"/>
    </source>
</evidence>
<feature type="region of interest" description="Disordered" evidence="1">
    <location>
        <begin position="1"/>
        <end position="155"/>
    </location>
</feature>
<proteinExistence type="predicted"/>
<feature type="domain" description="Hypervirulence associated protein TUDOR" evidence="2">
    <location>
        <begin position="146"/>
        <end position="198"/>
    </location>
</feature>
<feature type="compositionally biased region" description="Basic and acidic residues" evidence="1">
    <location>
        <begin position="14"/>
        <end position="83"/>
    </location>
</feature>
<comment type="caution">
    <text evidence="3">The sequence shown here is derived from an EMBL/GenBank/DDBJ whole genome shotgun (WGS) entry which is preliminary data.</text>
</comment>
<evidence type="ECO:0000313" key="3">
    <source>
        <dbReference type="EMBL" id="KAJ4372047.1"/>
    </source>
</evidence>
<keyword evidence="4" id="KW-1185">Reference proteome</keyword>
<evidence type="ECO:0000313" key="4">
    <source>
        <dbReference type="Proteomes" id="UP001140560"/>
    </source>
</evidence>
<evidence type="ECO:0000259" key="2">
    <source>
        <dbReference type="Pfam" id="PF11160"/>
    </source>
</evidence>
<dbReference type="OrthoDB" id="3360421at2759"/>
<dbReference type="Pfam" id="PF11160">
    <property type="entry name" value="Hva1_TUDOR"/>
    <property type="match status" value="1"/>
</dbReference>
<reference evidence="3" key="1">
    <citation type="submission" date="2022-10" db="EMBL/GenBank/DDBJ databases">
        <title>Tapping the CABI collections for fungal endophytes: first genome assemblies for Collariella, Neodidymelliopsis, Ascochyta clinopodiicola, Didymella pomorum, Didymosphaeria variabile, Neocosmospora piperis and Neocucurbitaria cava.</title>
        <authorList>
            <person name="Hill R."/>
        </authorList>
    </citation>
    <scope>NUCLEOTIDE SEQUENCE</scope>
    <source>
        <strain evidence="3">IMI 356814</strain>
    </source>
</reference>
<name>A0A9W8YA63_9PLEO</name>
<dbReference type="EMBL" id="JAPEUY010000006">
    <property type="protein sequence ID" value="KAJ4372047.1"/>
    <property type="molecule type" value="Genomic_DNA"/>
</dbReference>
<protein>
    <recommendedName>
        <fullName evidence="2">Hypervirulence associated protein TUDOR domain-containing protein</fullName>
    </recommendedName>
</protein>